<feature type="domain" description="Tyr recombinase" evidence="2">
    <location>
        <begin position="140"/>
        <end position="340"/>
    </location>
</feature>
<name>A0ABT1L7K5_9HYPH</name>
<dbReference type="InterPro" id="IPR002104">
    <property type="entry name" value="Integrase_catalytic"/>
</dbReference>
<keyword evidence="4" id="KW-1185">Reference proteome</keyword>
<organism evidence="3 4">
    <name type="scientific">Alsobacter ponti</name>
    <dbReference type="NCBI Taxonomy" id="2962936"/>
    <lineage>
        <taxon>Bacteria</taxon>
        <taxon>Pseudomonadati</taxon>
        <taxon>Pseudomonadota</taxon>
        <taxon>Alphaproteobacteria</taxon>
        <taxon>Hyphomicrobiales</taxon>
        <taxon>Alsobacteraceae</taxon>
        <taxon>Alsobacter</taxon>
    </lineage>
</organism>
<gene>
    <name evidence="3" type="ORF">NK718_02350</name>
</gene>
<proteinExistence type="predicted"/>
<reference evidence="3 4" key="1">
    <citation type="submission" date="2022-07" db="EMBL/GenBank/DDBJ databases">
        <authorList>
            <person name="Li W.-J."/>
            <person name="Deng Q.-Q."/>
        </authorList>
    </citation>
    <scope>NUCLEOTIDE SEQUENCE [LARGE SCALE GENOMIC DNA]</scope>
    <source>
        <strain evidence="3 4">SYSU M60028</strain>
    </source>
</reference>
<accession>A0ABT1L7K5</accession>
<keyword evidence="1" id="KW-0233">DNA recombination</keyword>
<evidence type="ECO:0000313" key="4">
    <source>
        <dbReference type="Proteomes" id="UP001205890"/>
    </source>
</evidence>
<dbReference type="Proteomes" id="UP001205890">
    <property type="component" value="Unassembled WGS sequence"/>
</dbReference>
<comment type="caution">
    <text evidence="3">The sequence shown here is derived from an EMBL/GenBank/DDBJ whole genome shotgun (WGS) entry which is preliminary data.</text>
</comment>
<dbReference type="SUPFAM" id="SSF56349">
    <property type="entry name" value="DNA breaking-rejoining enzymes"/>
    <property type="match status" value="1"/>
</dbReference>
<dbReference type="InterPro" id="IPR013762">
    <property type="entry name" value="Integrase-like_cat_sf"/>
</dbReference>
<dbReference type="EMBL" id="JANCLU010000002">
    <property type="protein sequence ID" value="MCP8937344.1"/>
    <property type="molecule type" value="Genomic_DNA"/>
</dbReference>
<sequence>MKVEAWPEPDKILWRAALEPVGVFDEGGSRAHHRSRSNAKVEKGYGRWLTYLALASPESLSEAPAARITRERVGAYVQHLESLGNSTQTLQCRLQELGEMAKVMDSDGDWSFISRIAASIRARHVPARDKDAKLVGSDELLDVGLALMDEAATASTPRRRASLYRDGLLIAALALEPLRRRNIAQLELGRSLRQHGDLWFIILDHEDDMKTHTPLECLWPESLAAALQHYLDVHRPYLAGLTGRWSAPVGNALWVSTDGSPLTEMAIYDRVALHTKERFGISVNLHAFRHNAATTLGIERPDEVRAAAPLLGHRDYATTEDYYVRAKRRQAHQQLTEVLEKRRKGSPT</sequence>
<dbReference type="InterPro" id="IPR011010">
    <property type="entry name" value="DNA_brk_join_enz"/>
</dbReference>
<protein>
    <submittedName>
        <fullName evidence="3">Tyrosine-type recombinase/integrase</fullName>
    </submittedName>
</protein>
<evidence type="ECO:0000256" key="1">
    <source>
        <dbReference type="ARBA" id="ARBA00023172"/>
    </source>
</evidence>
<dbReference type="RefSeq" id="WP_254738256.1">
    <property type="nucleotide sequence ID" value="NZ_JANCLU010000002.1"/>
</dbReference>
<evidence type="ECO:0000313" key="3">
    <source>
        <dbReference type="EMBL" id="MCP8937344.1"/>
    </source>
</evidence>
<evidence type="ECO:0000259" key="2">
    <source>
        <dbReference type="PROSITE" id="PS51898"/>
    </source>
</evidence>
<dbReference type="PROSITE" id="PS51898">
    <property type="entry name" value="TYR_RECOMBINASE"/>
    <property type="match status" value="1"/>
</dbReference>
<dbReference type="Pfam" id="PF00589">
    <property type="entry name" value="Phage_integrase"/>
    <property type="match status" value="1"/>
</dbReference>
<dbReference type="Gene3D" id="1.10.443.10">
    <property type="entry name" value="Intergrase catalytic core"/>
    <property type="match status" value="1"/>
</dbReference>